<comment type="caution">
    <text evidence="2">The sequence shown here is derived from an EMBL/GenBank/DDBJ whole genome shotgun (WGS) entry which is preliminary data.</text>
</comment>
<dbReference type="Proteomes" id="UP000194639">
    <property type="component" value="Unassembled WGS sequence"/>
</dbReference>
<reference evidence="2 3" key="1">
    <citation type="submission" date="2014-06" db="EMBL/GenBank/DDBJ databases">
        <authorList>
            <person name="Ju J."/>
            <person name="Zhang J."/>
        </authorList>
    </citation>
    <scope>NUCLEOTIDE SEQUENCE [LARGE SCALE GENOMIC DNA]</scope>
    <source>
        <strain evidence="2">DmW_045</strain>
    </source>
</reference>
<evidence type="ECO:0000313" key="3">
    <source>
        <dbReference type="Proteomes" id="UP000194639"/>
    </source>
</evidence>
<dbReference type="AlphaFoldDB" id="A0A252A6S1"/>
<name>A0A252A6S1_9PROT</name>
<feature type="region of interest" description="Disordered" evidence="1">
    <location>
        <begin position="135"/>
        <end position="169"/>
    </location>
</feature>
<gene>
    <name evidence="2" type="ORF">HK12_06355</name>
</gene>
<evidence type="ECO:0008006" key="4">
    <source>
        <dbReference type="Google" id="ProtNLM"/>
    </source>
</evidence>
<evidence type="ECO:0000256" key="1">
    <source>
        <dbReference type="SAM" id="MobiDB-lite"/>
    </source>
</evidence>
<sequence length="202" mass="20899">MAGFELPKEISVNDGDNVFGKGAEPTQTILAPGLTIMNLECETATPIIVGGTVRNVQLTAPVVDILETGMLSGEITADDVIIRGRADSLTVHAKRFYASATAKLQNCTIFMEGRNGCGIHKDAEFTGEIKIAAANTPSKPRPEAAKAATAPVAQKSAPQAAAVTSTTVGAPSSVWDHMDEALSSAATADGHAVLTDTAERLP</sequence>
<evidence type="ECO:0000313" key="2">
    <source>
        <dbReference type="EMBL" id="OUI85291.1"/>
    </source>
</evidence>
<accession>A0A252A6S1</accession>
<dbReference type="EMBL" id="JOMO01000003">
    <property type="protein sequence ID" value="OUI85291.1"/>
    <property type="molecule type" value="Genomic_DNA"/>
</dbReference>
<feature type="compositionally biased region" description="Low complexity" evidence="1">
    <location>
        <begin position="145"/>
        <end position="158"/>
    </location>
</feature>
<proteinExistence type="predicted"/>
<organism evidence="2 3">
    <name type="scientific">Acetobacter orientalis</name>
    <dbReference type="NCBI Taxonomy" id="146474"/>
    <lineage>
        <taxon>Bacteria</taxon>
        <taxon>Pseudomonadati</taxon>
        <taxon>Pseudomonadota</taxon>
        <taxon>Alphaproteobacteria</taxon>
        <taxon>Acetobacterales</taxon>
        <taxon>Acetobacteraceae</taxon>
        <taxon>Acetobacter</taxon>
    </lineage>
</organism>
<protein>
    <recommendedName>
        <fullName evidence="4">Polymer-forming cytoskeletal protein</fullName>
    </recommendedName>
</protein>